<dbReference type="EMBL" id="CAJNAQ010000002">
    <property type="protein sequence ID" value="CAE6489867.1"/>
    <property type="molecule type" value="Genomic_DNA"/>
</dbReference>
<gene>
    <name evidence="2" type="ORF">NUZ5A_20675</name>
</gene>
<evidence type="ECO:0008006" key="4">
    <source>
        <dbReference type="Google" id="ProtNLM"/>
    </source>
</evidence>
<dbReference type="Proteomes" id="UP000655759">
    <property type="component" value="Unassembled WGS sequence"/>
</dbReference>
<sequence length="298" mass="33934">MKKSIHYFKVENTDGRKMRFFLLIFMLAGIVGIADAQTAEKLVISVHMETDVTVSITGTIKGKQMQPIEGATVQINTPFGTAETTTNNNGVFVYELPSMPEENKFTVSIKAYKDGYQTSYANTSFFVNNTVQNGEPNEYGFKVVTANKLREDPTALKIIESIEQNKQKEAQMQKKLKEIEERQKMLAEQRELANIALLNDLQEWIHQFDPFKPRNVFAVFVSQIDATVQDIYWGQFNFTEAKTREGLLAMQQVLDSNGTAHDARKAFYEKAAIKQSDMHKVNNELNIKYGRNHTDPVD</sequence>
<dbReference type="AlphaFoldDB" id="A0A812F2D3"/>
<evidence type="ECO:0000313" key="2">
    <source>
        <dbReference type="EMBL" id="CAE6489867.1"/>
    </source>
</evidence>
<protein>
    <recommendedName>
        <fullName evidence="4">Carboxypeptidase regulatory-like domain-containing protein</fullName>
    </recommendedName>
</protein>
<name>A0A812F2D3_9ARCH</name>
<keyword evidence="1" id="KW-0175">Coiled coil</keyword>
<organism evidence="2 3">
    <name type="scientific">Candidatus Nitrosotenuis uzonensis</name>
    <dbReference type="NCBI Taxonomy" id="1407055"/>
    <lineage>
        <taxon>Archaea</taxon>
        <taxon>Nitrososphaerota</taxon>
        <taxon>Candidatus Nitrosotenuis</taxon>
    </lineage>
</organism>
<feature type="coiled-coil region" evidence="1">
    <location>
        <begin position="159"/>
        <end position="196"/>
    </location>
</feature>
<evidence type="ECO:0000256" key="1">
    <source>
        <dbReference type="SAM" id="Coils"/>
    </source>
</evidence>
<comment type="caution">
    <text evidence="2">The sequence shown here is derived from an EMBL/GenBank/DDBJ whole genome shotgun (WGS) entry which is preliminary data.</text>
</comment>
<dbReference type="Gene3D" id="2.60.40.1120">
    <property type="entry name" value="Carboxypeptidase-like, regulatory domain"/>
    <property type="match status" value="1"/>
</dbReference>
<dbReference type="SUPFAM" id="SSF49464">
    <property type="entry name" value="Carboxypeptidase regulatory domain-like"/>
    <property type="match status" value="1"/>
</dbReference>
<accession>A0A812F2D3</accession>
<evidence type="ECO:0000313" key="3">
    <source>
        <dbReference type="Proteomes" id="UP000655759"/>
    </source>
</evidence>
<reference evidence="2" key="1">
    <citation type="submission" date="2021-02" db="EMBL/GenBank/DDBJ databases">
        <authorList>
            <person name="Han P."/>
        </authorList>
    </citation>
    <scope>NUCLEOTIDE SEQUENCE</scope>
    <source>
        <strain evidence="2">Candidatus Nitrosotenuis uzonensis 5A</strain>
    </source>
</reference>
<dbReference type="InterPro" id="IPR008969">
    <property type="entry name" value="CarboxyPept-like_regulatory"/>
</dbReference>
<proteinExistence type="predicted"/>